<dbReference type="PANTHER" id="PTHR43585:SF2">
    <property type="entry name" value="ATP-GRASP ENZYME FSQD"/>
    <property type="match status" value="1"/>
</dbReference>
<keyword evidence="2 4" id="KW-0547">Nucleotide-binding</keyword>
<dbReference type="Pfam" id="PF18603">
    <property type="entry name" value="LAL_C2"/>
    <property type="match status" value="1"/>
</dbReference>
<dbReference type="InterPro" id="IPR052032">
    <property type="entry name" value="ATP-dep_AA_Ligase"/>
</dbReference>
<organism evidence="6 7">
    <name type="scientific">Amycolatopsis cihanbeyliensis</name>
    <dbReference type="NCBI Taxonomy" id="1128664"/>
    <lineage>
        <taxon>Bacteria</taxon>
        <taxon>Bacillati</taxon>
        <taxon>Actinomycetota</taxon>
        <taxon>Actinomycetes</taxon>
        <taxon>Pseudonocardiales</taxon>
        <taxon>Pseudonocardiaceae</taxon>
        <taxon>Amycolatopsis</taxon>
    </lineage>
</organism>
<dbReference type="Proteomes" id="UP000320876">
    <property type="component" value="Unassembled WGS sequence"/>
</dbReference>
<evidence type="ECO:0000256" key="1">
    <source>
        <dbReference type="ARBA" id="ARBA00022598"/>
    </source>
</evidence>
<proteinExistence type="predicted"/>
<gene>
    <name evidence="6" type="ORF">FB471_0728</name>
</gene>
<dbReference type="RefSeq" id="WP_170220687.1">
    <property type="nucleotide sequence ID" value="NZ_VFML01000001.1"/>
</dbReference>
<dbReference type="GO" id="GO:0005524">
    <property type="term" value="F:ATP binding"/>
    <property type="evidence" value="ECO:0007669"/>
    <property type="project" value="UniProtKB-UniRule"/>
</dbReference>
<sequence>MSIRHVLVVGGARDVTRVMKRVRSAVVITTMVSVPRLAKIRYPDNCARVLALQESSATDEWVSLATTVHEREPIHAVAAFGEFDQHRAAAIAAALGLRFHSPEVIGLIYDKAAMRERLRATGIEEVPSAHVRTRSELCRFAGVHGFPLILKPRCGTGSAGIVKVSDAADLARARPSGDCVVEPFLPGVEIAVEAFSEGGVHRVVGITRKLVDDNFVELGHEVGAATEADSKVAGYVAGVLDSVGLAYGPSHTELILTAAGPRVVETHSRAGGDQIPQLLHAATGIDLIELAVRQVLGERVLPALDAELSAPDRGSWAGAIRYAVPPASRSLVSVGNLAEARALPWVTGCTVLKEPGQRLTAPIRSSVDRVAFCTAVAPDAETATAAAARAVDTLTIVVSEE</sequence>
<dbReference type="PANTHER" id="PTHR43585">
    <property type="entry name" value="FUMIPYRROLE BIOSYNTHESIS PROTEIN C"/>
    <property type="match status" value="1"/>
</dbReference>
<evidence type="ECO:0000256" key="2">
    <source>
        <dbReference type="ARBA" id="ARBA00022741"/>
    </source>
</evidence>
<evidence type="ECO:0000313" key="7">
    <source>
        <dbReference type="Proteomes" id="UP000320876"/>
    </source>
</evidence>
<protein>
    <submittedName>
        <fullName evidence="6">Biotin carboxylase</fullName>
    </submittedName>
</protein>
<dbReference type="InterPro" id="IPR003806">
    <property type="entry name" value="ATP-grasp_PylC-type"/>
</dbReference>
<reference evidence="6 7" key="1">
    <citation type="submission" date="2019-06" db="EMBL/GenBank/DDBJ databases">
        <title>Sequencing the genomes of 1000 actinobacteria strains.</title>
        <authorList>
            <person name="Klenk H.-P."/>
        </authorList>
    </citation>
    <scope>NUCLEOTIDE SEQUENCE [LARGE SCALE GENOMIC DNA]</scope>
    <source>
        <strain evidence="6 7">DSM 45679</strain>
    </source>
</reference>
<dbReference type="AlphaFoldDB" id="A0A542DDB4"/>
<dbReference type="Gene3D" id="3.30.470.20">
    <property type="entry name" value="ATP-grasp fold, B domain"/>
    <property type="match status" value="1"/>
</dbReference>
<evidence type="ECO:0000259" key="5">
    <source>
        <dbReference type="PROSITE" id="PS50975"/>
    </source>
</evidence>
<dbReference type="InterPro" id="IPR011761">
    <property type="entry name" value="ATP-grasp"/>
</dbReference>
<feature type="domain" description="ATP-grasp" evidence="5">
    <location>
        <begin position="115"/>
        <end position="296"/>
    </location>
</feature>
<evidence type="ECO:0000256" key="3">
    <source>
        <dbReference type="ARBA" id="ARBA00022840"/>
    </source>
</evidence>
<dbReference type="EMBL" id="VFML01000001">
    <property type="protein sequence ID" value="TQJ01064.1"/>
    <property type="molecule type" value="Genomic_DNA"/>
</dbReference>
<name>A0A542DDB4_AMYCI</name>
<dbReference type="Pfam" id="PF02655">
    <property type="entry name" value="ATP-grasp_3"/>
    <property type="match status" value="1"/>
</dbReference>
<evidence type="ECO:0000313" key="6">
    <source>
        <dbReference type="EMBL" id="TQJ01064.1"/>
    </source>
</evidence>
<keyword evidence="1" id="KW-0436">Ligase</keyword>
<keyword evidence="3 4" id="KW-0067">ATP-binding</keyword>
<keyword evidence="7" id="KW-1185">Reference proteome</keyword>
<dbReference type="PROSITE" id="PS50975">
    <property type="entry name" value="ATP_GRASP"/>
    <property type="match status" value="1"/>
</dbReference>
<dbReference type="GO" id="GO:0016874">
    <property type="term" value="F:ligase activity"/>
    <property type="evidence" value="ECO:0007669"/>
    <property type="project" value="UniProtKB-KW"/>
</dbReference>
<dbReference type="GO" id="GO:0046872">
    <property type="term" value="F:metal ion binding"/>
    <property type="evidence" value="ECO:0007669"/>
    <property type="project" value="InterPro"/>
</dbReference>
<comment type="caution">
    <text evidence="6">The sequence shown here is derived from an EMBL/GenBank/DDBJ whole genome shotgun (WGS) entry which is preliminary data.</text>
</comment>
<dbReference type="InterPro" id="IPR040570">
    <property type="entry name" value="LAL_C2"/>
</dbReference>
<dbReference type="SUPFAM" id="SSF56059">
    <property type="entry name" value="Glutathione synthetase ATP-binding domain-like"/>
    <property type="match status" value="1"/>
</dbReference>
<accession>A0A542DDB4</accession>
<evidence type="ECO:0000256" key="4">
    <source>
        <dbReference type="PROSITE-ProRule" id="PRU00409"/>
    </source>
</evidence>